<name>A0A2M7WTN5_9BACT</name>
<gene>
    <name evidence="1" type="ORF">CO184_02135</name>
</gene>
<accession>A0A2M7WTN5</accession>
<evidence type="ECO:0000313" key="2">
    <source>
        <dbReference type="Proteomes" id="UP000231487"/>
    </source>
</evidence>
<organism evidence="1 2">
    <name type="scientific">Candidatus Zambryskibacteria bacterium CG_4_9_14_3_um_filter_40_16</name>
    <dbReference type="NCBI Taxonomy" id="1975111"/>
    <lineage>
        <taxon>Bacteria</taxon>
        <taxon>Candidatus Zambryskiibacteriota</taxon>
    </lineage>
</organism>
<sequence>LGAPIGKPRLPAKRLQALCKDVGRHPPEEPRLGGTKATQDRLGFLQSVVETPQRKVPPIGNLRQVAPESLNDLRSREEVGFLQTIGKHLGAPIGKPRLPAKRLQALCKDVGRHPPEEPRLGGTKATQDRLGFLQSVVETPQRKVPPIGNLRQVAPESLNDLRSREEVGLGDEARQTSGMLHLTLQESNHSLERVQNARTTIHDTSSIQGGFC</sequence>
<protein>
    <submittedName>
        <fullName evidence="1">Uncharacterized protein</fullName>
    </submittedName>
</protein>
<feature type="non-terminal residue" evidence="1">
    <location>
        <position position="1"/>
    </location>
</feature>
<evidence type="ECO:0000313" key="1">
    <source>
        <dbReference type="EMBL" id="PJA33365.1"/>
    </source>
</evidence>
<proteinExistence type="predicted"/>
<comment type="caution">
    <text evidence="1">The sequence shown here is derived from an EMBL/GenBank/DDBJ whole genome shotgun (WGS) entry which is preliminary data.</text>
</comment>
<reference evidence="2" key="1">
    <citation type="submission" date="2017-09" db="EMBL/GenBank/DDBJ databases">
        <title>Depth-based differentiation of microbial function through sediment-hosted aquifers and enrichment of novel symbionts in the deep terrestrial subsurface.</title>
        <authorList>
            <person name="Probst A.J."/>
            <person name="Ladd B."/>
            <person name="Jarett J.K."/>
            <person name="Geller-Mcgrath D.E."/>
            <person name="Sieber C.M.K."/>
            <person name="Emerson J.B."/>
            <person name="Anantharaman K."/>
            <person name="Thomas B.C."/>
            <person name="Malmstrom R."/>
            <person name="Stieglmeier M."/>
            <person name="Klingl A."/>
            <person name="Woyke T."/>
            <person name="Ryan C.M."/>
            <person name="Banfield J.F."/>
        </authorList>
    </citation>
    <scope>NUCLEOTIDE SEQUENCE [LARGE SCALE GENOMIC DNA]</scope>
</reference>
<dbReference type="AlphaFoldDB" id="A0A2M7WTN5"/>
<dbReference type="EMBL" id="PFXE01000043">
    <property type="protein sequence ID" value="PJA33365.1"/>
    <property type="molecule type" value="Genomic_DNA"/>
</dbReference>
<dbReference type="Proteomes" id="UP000231487">
    <property type="component" value="Unassembled WGS sequence"/>
</dbReference>